<gene>
    <name evidence="2" type="ORF">Tsubulata_044939</name>
</gene>
<dbReference type="EMBL" id="JAKUCV010005071">
    <property type="protein sequence ID" value="KAJ4832797.1"/>
    <property type="molecule type" value="Genomic_DNA"/>
</dbReference>
<name>A0A9Q0FJW1_9ROSI</name>
<sequence length="146" mass="16374">MISAKKLINMARKWQSFAAVKRKSIELPQAGEGKEMNGCITPSVAEKGHFVVYSADEKRFLLPLEYLNNEIIRELLRLAEEEFGLPGNGPLTLPCDAELMEYVAALIKRNVTRDVQRALLMSIISSRCSFDPLHPASTHQLPICSF</sequence>
<accession>A0A9Q0FJW1</accession>
<dbReference type="PANTHER" id="PTHR31175">
    <property type="entry name" value="AUXIN-RESPONSIVE FAMILY PROTEIN"/>
    <property type="match status" value="1"/>
</dbReference>
<dbReference type="Pfam" id="PF02519">
    <property type="entry name" value="Auxin_inducible"/>
    <property type="match status" value="1"/>
</dbReference>
<dbReference type="Proteomes" id="UP001141552">
    <property type="component" value="Unassembled WGS sequence"/>
</dbReference>
<dbReference type="PANTHER" id="PTHR31175:SF49">
    <property type="entry name" value="SAUR FAMILY PROTEIN"/>
    <property type="match status" value="1"/>
</dbReference>
<evidence type="ECO:0000313" key="2">
    <source>
        <dbReference type="EMBL" id="KAJ4832797.1"/>
    </source>
</evidence>
<evidence type="ECO:0000313" key="3">
    <source>
        <dbReference type="Proteomes" id="UP001141552"/>
    </source>
</evidence>
<dbReference type="GO" id="GO:0009733">
    <property type="term" value="P:response to auxin"/>
    <property type="evidence" value="ECO:0007669"/>
    <property type="project" value="InterPro"/>
</dbReference>
<dbReference type="OrthoDB" id="843545at2759"/>
<comment type="caution">
    <text evidence="2">The sequence shown here is derived from an EMBL/GenBank/DDBJ whole genome shotgun (WGS) entry which is preliminary data.</text>
</comment>
<protein>
    <submittedName>
        <fullName evidence="2">Uncharacterized protein</fullName>
    </submittedName>
</protein>
<evidence type="ECO:0000256" key="1">
    <source>
        <dbReference type="ARBA" id="ARBA00006974"/>
    </source>
</evidence>
<comment type="similarity">
    <text evidence="1">Belongs to the ARG7 family.</text>
</comment>
<reference evidence="2" key="2">
    <citation type="journal article" date="2023" name="Plants (Basel)">
        <title>Annotation of the Turnera subulata (Passifloraceae) Draft Genome Reveals the S-Locus Evolved after the Divergence of Turneroideae from Passifloroideae in a Stepwise Manner.</title>
        <authorList>
            <person name="Henning P.M."/>
            <person name="Roalson E.H."/>
            <person name="Mir W."/>
            <person name="McCubbin A.G."/>
            <person name="Shore J.S."/>
        </authorList>
    </citation>
    <scope>NUCLEOTIDE SEQUENCE</scope>
    <source>
        <strain evidence="2">F60SS</strain>
    </source>
</reference>
<reference evidence="2" key="1">
    <citation type="submission" date="2022-02" db="EMBL/GenBank/DDBJ databases">
        <authorList>
            <person name="Henning P.M."/>
            <person name="McCubbin A.G."/>
            <person name="Shore J.S."/>
        </authorList>
    </citation>
    <scope>NUCLEOTIDE SEQUENCE</scope>
    <source>
        <strain evidence="2">F60SS</strain>
        <tissue evidence="2">Leaves</tissue>
    </source>
</reference>
<keyword evidence="3" id="KW-1185">Reference proteome</keyword>
<dbReference type="InterPro" id="IPR003676">
    <property type="entry name" value="SAUR_fam"/>
</dbReference>
<organism evidence="2 3">
    <name type="scientific">Turnera subulata</name>
    <dbReference type="NCBI Taxonomy" id="218843"/>
    <lineage>
        <taxon>Eukaryota</taxon>
        <taxon>Viridiplantae</taxon>
        <taxon>Streptophyta</taxon>
        <taxon>Embryophyta</taxon>
        <taxon>Tracheophyta</taxon>
        <taxon>Spermatophyta</taxon>
        <taxon>Magnoliopsida</taxon>
        <taxon>eudicotyledons</taxon>
        <taxon>Gunneridae</taxon>
        <taxon>Pentapetalae</taxon>
        <taxon>rosids</taxon>
        <taxon>fabids</taxon>
        <taxon>Malpighiales</taxon>
        <taxon>Passifloraceae</taxon>
        <taxon>Turnera</taxon>
    </lineage>
</organism>
<proteinExistence type="inferred from homology"/>
<dbReference type="AlphaFoldDB" id="A0A9Q0FJW1"/>